<proteinExistence type="inferred from homology"/>
<protein>
    <recommendedName>
        <fullName evidence="14">Zinc metalloprotease</fullName>
    </recommendedName>
</protein>
<feature type="transmembrane region" description="Helical" evidence="14">
    <location>
        <begin position="47"/>
        <end position="66"/>
    </location>
</feature>
<dbReference type="PIRSF" id="PIRSF006404">
    <property type="entry name" value="UCP006404_Pept_M50_CBS"/>
    <property type="match status" value="1"/>
</dbReference>
<keyword evidence="10 14" id="KW-1133">Transmembrane helix</keyword>
<keyword evidence="13 14" id="KW-0472">Membrane</keyword>
<comment type="subcellular location">
    <subcellularLocation>
        <location evidence="1 14">Cell membrane</location>
        <topology evidence="1 14">Multi-pass membrane protein</topology>
    </subcellularLocation>
</comment>
<dbReference type="Pfam" id="PF00571">
    <property type="entry name" value="CBS"/>
    <property type="match status" value="2"/>
</dbReference>
<dbReference type="Gene3D" id="3.10.580.10">
    <property type="entry name" value="CBS-domain"/>
    <property type="match status" value="1"/>
</dbReference>
<feature type="transmembrane region" description="Helical" evidence="14">
    <location>
        <begin position="145"/>
        <end position="166"/>
    </location>
</feature>
<evidence type="ECO:0000256" key="10">
    <source>
        <dbReference type="ARBA" id="ARBA00022989"/>
    </source>
</evidence>
<organism evidence="17 18">
    <name type="scientific">Actinoplanes oblitus</name>
    <dbReference type="NCBI Taxonomy" id="3040509"/>
    <lineage>
        <taxon>Bacteria</taxon>
        <taxon>Bacillati</taxon>
        <taxon>Actinomycetota</taxon>
        <taxon>Actinomycetes</taxon>
        <taxon>Micromonosporales</taxon>
        <taxon>Micromonosporaceae</taxon>
        <taxon>Actinoplanes</taxon>
    </lineage>
</organism>
<feature type="domain" description="CBS" evidence="15">
    <location>
        <begin position="320"/>
        <end position="364"/>
    </location>
</feature>
<dbReference type="SUPFAM" id="SSF54631">
    <property type="entry name" value="CBS-domain pair"/>
    <property type="match status" value="1"/>
</dbReference>
<evidence type="ECO:0000256" key="5">
    <source>
        <dbReference type="ARBA" id="ARBA00022692"/>
    </source>
</evidence>
<dbReference type="GO" id="GO:0006508">
    <property type="term" value="P:proteolysis"/>
    <property type="evidence" value="ECO:0007669"/>
    <property type="project" value="UniProtKB-KW"/>
</dbReference>
<feature type="domain" description="CBS" evidence="15">
    <location>
        <begin position="248"/>
        <end position="300"/>
    </location>
</feature>
<evidence type="ECO:0000313" key="17">
    <source>
        <dbReference type="EMBL" id="WIM92870.1"/>
    </source>
</evidence>
<evidence type="ECO:0000256" key="7">
    <source>
        <dbReference type="ARBA" id="ARBA00022737"/>
    </source>
</evidence>
<feature type="transmembrane region" description="Helical" evidence="14">
    <location>
        <begin position="12"/>
        <end position="35"/>
    </location>
</feature>
<sequence>MRQSIRLGTVRGIPVGVHWSVLVIVFLLTYSLAAVQLPAAAAGYPTVAYWLTAGWMAVLFLTALVGHELAHALVAQHYRIRVQSITLWALGGVSTLDEQASHPRAELFTALAGPVTSLAAAGLFAAATIPAGLLGSDLPRLGCSWLAVANLVLAVFNLLPGAPLDGGRILTAIVWWSRGDRAAARRAGARAGGLLGLVLAGLGVVLVFGYTATGGLWLIVLGWYLSFAARAELATAVVSEQLRGVPVRAAMSRPAVCGYAGHTVTEFVAHTARLCPHQSYPVVDLDGRLAGLVTVDALMAVPPEHRVITRLAEVMAPRARLRAVHPDEPLLGVVGALNNPARLLVVVEQDRPCGVLTTGDVARLVGVAQLGVAPAGRVDVSTVG</sequence>
<keyword evidence="4 14" id="KW-0645">Protease</keyword>
<feature type="transmembrane region" description="Helical" evidence="14">
    <location>
        <begin position="107"/>
        <end position="133"/>
    </location>
</feature>
<dbReference type="InterPro" id="IPR000644">
    <property type="entry name" value="CBS_dom"/>
</dbReference>
<accession>A0ABY8W7E5</accession>
<reference evidence="17 18" key="1">
    <citation type="submission" date="2023-06" db="EMBL/GenBank/DDBJ databases">
        <authorList>
            <person name="Yushchuk O."/>
            <person name="Binda E."/>
            <person name="Ruckert-Reed C."/>
            <person name="Fedorenko V."/>
            <person name="Kalinowski J."/>
            <person name="Marinelli F."/>
        </authorList>
    </citation>
    <scope>NUCLEOTIDE SEQUENCE [LARGE SCALE GENOMIC DNA]</scope>
    <source>
        <strain evidence="17 18">NRRL 3884</strain>
    </source>
</reference>
<evidence type="ECO:0000256" key="8">
    <source>
        <dbReference type="ARBA" id="ARBA00022801"/>
    </source>
</evidence>
<evidence type="ECO:0000256" key="2">
    <source>
        <dbReference type="ARBA" id="ARBA00007931"/>
    </source>
</evidence>
<evidence type="ECO:0000256" key="9">
    <source>
        <dbReference type="ARBA" id="ARBA00022833"/>
    </source>
</evidence>
<dbReference type="RefSeq" id="WP_284914077.1">
    <property type="nucleotide sequence ID" value="NZ_CP126980.1"/>
</dbReference>
<keyword evidence="18" id="KW-1185">Reference proteome</keyword>
<keyword evidence="7" id="KW-0677">Repeat</keyword>
<evidence type="ECO:0000259" key="16">
    <source>
        <dbReference type="Pfam" id="PF02163"/>
    </source>
</evidence>
<comment type="cofactor">
    <cofactor evidence="14">
        <name>Zn(2+)</name>
        <dbReference type="ChEBI" id="CHEBI:29105"/>
    </cofactor>
    <text evidence="14">Binds 1 zinc ion per subunit.</text>
</comment>
<comment type="similarity">
    <text evidence="2 14">Belongs to the peptidase M50B family.</text>
</comment>
<keyword evidence="9 14" id="KW-0862">Zinc</keyword>
<evidence type="ECO:0000256" key="12">
    <source>
        <dbReference type="ARBA" id="ARBA00023122"/>
    </source>
</evidence>
<dbReference type="PANTHER" id="PTHR39188">
    <property type="entry name" value="MEMBRANE-ASSOCIATED ZINC METALLOPROTEASE M50B"/>
    <property type="match status" value="1"/>
</dbReference>
<evidence type="ECO:0000313" key="18">
    <source>
        <dbReference type="Proteomes" id="UP001240150"/>
    </source>
</evidence>
<evidence type="ECO:0000256" key="13">
    <source>
        <dbReference type="ARBA" id="ARBA00023136"/>
    </source>
</evidence>
<evidence type="ECO:0000256" key="4">
    <source>
        <dbReference type="ARBA" id="ARBA00022670"/>
    </source>
</evidence>
<keyword evidence="6 14" id="KW-0479">Metal-binding</keyword>
<feature type="domain" description="Peptidase M50" evidence="16">
    <location>
        <begin position="144"/>
        <end position="192"/>
    </location>
</feature>
<keyword evidence="3 14" id="KW-1003">Cell membrane</keyword>
<dbReference type="InterPro" id="IPR008915">
    <property type="entry name" value="Peptidase_M50"/>
</dbReference>
<keyword evidence="5 14" id="KW-0812">Transmembrane</keyword>
<evidence type="ECO:0000256" key="6">
    <source>
        <dbReference type="ARBA" id="ARBA00022723"/>
    </source>
</evidence>
<keyword evidence="12" id="KW-0129">CBS domain</keyword>
<name>A0ABY8W7E5_9ACTN</name>
<evidence type="ECO:0000256" key="1">
    <source>
        <dbReference type="ARBA" id="ARBA00004651"/>
    </source>
</evidence>
<dbReference type="InterPro" id="IPR016483">
    <property type="entry name" value="UCP006404_Pept_M50_CBS"/>
</dbReference>
<evidence type="ECO:0000256" key="14">
    <source>
        <dbReference type="PIRNR" id="PIRNR006404"/>
    </source>
</evidence>
<evidence type="ECO:0000256" key="3">
    <source>
        <dbReference type="ARBA" id="ARBA00022475"/>
    </source>
</evidence>
<keyword evidence="11 14" id="KW-0482">Metalloprotease</keyword>
<evidence type="ECO:0000256" key="11">
    <source>
        <dbReference type="ARBA" id="ARBA00023049"/>
    </source>
</evidence>
<dbReference type="InterPro" id="IPR046342">
    <property type="entry name" value="CBS_dom_sf"/>
</dbReference>
<feature type="domain" description="Peptidase M50" evidence="16">
    <location>
        <begin position="56"/>
        <end position="127"/>
    </location>
</feature>
<keyword evidence="8 14" id="KW-0378">Hydrolase</keyword>
<dbReference type="Proteomes" id="UP001240150">
    <property type="component" value="Chromosome"/>
</dbReference>
<dbReference type="EMBL" id="CP126980">
    <property type="protein sequence ID" value="WIM92870.1"/>
    <property type="molecule type" value="Genomic_DNA"/>
</dbReference>
<dbReference type="Pfam" id="PF02163">
    <property type="entry name" value="Peptidase_M50"/>
    <property type="match status" value="2"/>
</dbReference>
<gene>
    <name evidence="17" type="ORF">ACTOB_004828</name>
</gene>
<feature type="transmembrane region" description="Helical" evidence="14">
    <location>
        <begin position="187"/>
        <end position="210"/>
    </location>
</feature>
<dbReference type="GO" id="GO:0008233">
    <property type="term" value="F:peptidase activity"/>
    <property type="evidence" value="ECO:0007669"/>
    <property type="project" value="UniProtKB-KW"/>
</dbReference>
<evidence type="ECO:0000259" key="15">
    <source>
        <dbReference type="Pfam" id="PF00571"/>
    </source>
</evidence>
<dbReference type="PANTHER" id="PTHR39188:SF3">
    <property type="entry name" value="STAGE IV SPORULATION PROTEIN FB"/>
    <property type="match status" value="1"/>
</dbReference>